<evidence type="ECO:0000313" key="1">
    <source>
        <dbReference type="EnsemblMetazoa" id="Aqu2.1.02941_001"/>
    </source>
</evidence>
<protein>
    <submittedName>
        <fullName evidence="1">Uncharacterized protein</fullName>
    </submittedName>
</protein>
<dbReference type="AlphaFoldDB" id="A0A1X7SLD2"/>
<name>A0A1X7SLD2_AMPQE</name>
<sequence>LVAGKYGLEVLVYDDEGNYTEEILLTLQLDQNPMSTRLLLLSYPPVLTSLLNLPID</sequence>
<dbReference type="EnsemblMetazoa" id="Aqu2.1.02941_001">
    <property type="protein sequence ID" value="Aqu2.1.02941_001"/>
    <property type="gene ID" value="Aqu2.1.02941"/>
</dbReference>
<dbReference type="InParanoid" id="A0A1X7SLD2"/>
<proteinExistence type="predicted"/>
<accession>A0A1X7SLD2</accession>
<organism evidence="1">
    <name type="scientific">Amphimedon queenslandica</name>
    <name type="common">Sponge</name>
    <dbReference type="NCBI Taxonomy" id="400682"/>
    <lineage>
        <taxon>Eukaryota</taxon>
        <taxon>Metazoa</taxon>
        <taxon>Porifera</taxon>
        <taxon>Demospongiae</taxon>
        <taxon>Heteroscleromorpha</taxon>
        <taxon>Haplosclerida</taxon>
        <taxon>Niphatidae</taxon>
        <taxon>Amphimedon</taxon>
    </lineage>
</organism>
<reference evidence="1" key="1">
    <citation type="submission" date="2017-05" db="UniProtKB">
        <authorList>
            <consortium name="EnsemblMetazoa"/>
        </authorList>
    </citation>
    <scope>IDENTIFICATION</scope>
</reference>